<dbReference type="Proteomes" id="UP001183643">
    <property type="component" value="Unassembled WGS sequence"/>
</dbReference>
<gene>
    <name evidence="2" type="ORF">J2S41_001810</name>
</gene>
<comment type="caution">
    <text evidence="2">The sequence shown here is derived from an EMBL/GenBank/DDBJ whole genome shotgun (WGS) entry which is preliminary data.</text>
</comment>
<dbReference type="RefSeq" id="WP_310365481.1">
    <property type="nucleotide sequence ID" value="NZ_JAVDYB010000001.1"/>
</dbReference>
<evidence type="ECO:0000259" key="1">
    <source>
        <dbReference type="Pfam" id="PF01966"/>
    </source>
</evidence>
<feature type="domain" description="HD" evidence="1">
    <location>
        <begin position="29"/>
        <end position="113"/>
    </location>
</feature>
<proteinExistence type="predicted"/>
<sequence>MPSVLLRPTADAARELARAVIGDLGNRWLHTAAVAARAEQLAAAVPPVDREILIASAWLHDIGYGELARATGFHPLDGARLLDRHGWPIRISSLVANHSGACFVAAVHGLEAEMAHYPDEASPTSDALTFADQTVGSRGEPLAIDDRIADMLHRHGPGSPNALVAHVRTPHIRAIADRVRARLGAVR</sequence>
<reference evidence="2" key="1">
    <citation type="submission" date="2023-07" db="EMBL/GenBank/DDBJ databases">
        <title>Sequencing the genomes of 1000 actinobacteria strains.</title>
        <authorList>
            <person name="Klenk H.-P."/>
        </authorList>
    </citation>
    <scope>NUCLEOTIDE SEQUENCE</scope>
    <source>
        <strain evidence="2">DSM 44707</strain>
    </source>
</reference>
<accession>A0AAE3YLB0</accession>
<dbReference type="AlphaFoldDB" id="A0AAE3YLB0"/>
<dbReference type="NCBIfam" id="TIGR00277">
    <property type="entry name" value="HDIG"/>
    <property type="match status" value="1"/>
</dbReference>
<protein>
    <submittedName>
        <fullName evidence="2">Nucleotidyltransferase with HDIG domain</fullName>
    </submittedName>
</protein>
<organism evidence="2 3">
    <name type="scientific">Catenuloplanes atrovinosus</name>
    <dbReference type="NCBI Taxonomy" id="137266"/>
    <lineage>
        <taxon>Bacteria</taxon>
        <taxon>Bacillati</taxon>
        <taxon>Actinomycetota</taxon>
        <taxon>Actinomycetes</taxon>
        <taxon>Micromonosporales</taxon>
        <taxon>Micromonosporaceae</taxon>
        <taxon>Catenuloplanes</taxon>
    </lineage>
</organism>
<dbReference type="Gene3D" id="1.10.3210.10">
    <property type="entry name" value="Hypothetical protein af1432"/>
    <property type="match status" value="1"/>
</dbReference>
<dbReference type="Pfam" id="PF01966">
    <property type="entry name" value="HD"/>
    <property type="match status" value="1"/>
</dbReference>
<evidence type="ECO:0000313" key="2">
    <source>
        <dbReference type="EMBL" id="MDR7275032.1"/>
    </source>
</evidence>
<dbReference type="EMBL" id="JAVDYB010000001">
    <property type="protein sequence ID" value="MDR7275032.1"/>
    <property type="molecule type" value="Genomic_DNA"/>
</dbReference>
<dbReference type="SUPFAM" id="SSF109604">
    <property type="entry name" value="HD-domain/PDEase-like"/>
    <property type="match status" value="1"/>
</dbReference>
<name>A0AAE3YLB0_9ACTN</name>
<dbReference type="InterPro" id="IPR006674">
    <property type="entry name" value="HD_domain"/>
</dbReference>
<keyword evidence="3" id="KW-1185">Reference proteome</keyword>
<evidence type="ECO:0000313" key="3">
    <source>
        <dbReference type="Proteomes" id="UP001183643"/>
    </source>
</evidence>
<dbReference type="InterPro" id="IPR006675">
    <property type="entry name" value="HDIG_dom"/>
</dbReference>